<evidence type="ECO:0000313" key="2">
    <source>
        <dbReference type="Proteomes" id="UP001642540"/>
    </source>
</evidence>
<proteinExistence type="predicted"/>
<comment type="caution">
    <text evidence="1">The sequence shown here is derived from an EMBL/GenBank/DDBJ whole genome shotgun (WGS) entry which is preliminary data.</text>
</comment>
<dbReference type="EMBL" id="CAXLJM020000118">
    <property type="protein sequence ID" value="CAL8137582.1"/>
    <property type="molecule type" value="Genomic_DNA"/>
</dbReference>
<dbReference type="Proteomes" id="UP001642540">
    <property type="component" value="Unassembled WGS sequence"/>
</dbReference>
<organism evidence="1 2">
    <name type="scientific">Orchesella dallaii</name>
    <dbReference type="NCBI Taxonomy" id="48710"/>
    <lineage>
        <taxon>Eukaryota</taxon>
        <taxon>Metazoa</taxon>
        <taxon>Ecdysozoa</taxon>
        <taxon>Arthropoda</taxon>
        <taxon>Hexapoda</taxon>
        <taxon>Collembola</taxon>
        <taxon>Entomobryomorpha</taxon>
        <taxon>Entomobryoidea</taxon>
        <taxon>Orchesellidae</taxon>
        <taxon>Orchesellinae</taxon>
        <taxon>Orchesella</taxon>
    </lineage>
</organism>
<evidence type="ECO:0000313" key="1">
    <source>
        <dbReference type="EMBL" id="CAL8137582.1"/>
    </source>
</evidence>
<reference evidence="1 2" key="1">
    <citation type="submission" date="2024-08" db="EMBL/GenBank/DDBJ databases">
        <authorList>
            <person name="Cucini C."/>
            <person name="Frati F."/>
        </authorList>
    </citation>
    <scope>NUCLEOTIDE SEQUENCE [LARGE SCALE GENOMIC DNA]</scope>
</reference>
<sequence>MKFYENGHSLFINKFEGVNPKPTYDPAISPMIRECFEGVHYTFWAKGPKIPAGGLVLNVCHGIALSGSVEVIEEHWIADGECASTISDEVKDAIGGIEFEGEATTSSLDVAGASGTSNGGNTEGHAGCFSYSVEEVSFGEGQHVVG</sequence>
<gene>
    <name evidence="1" type="ORF">ODALV1_LOCUS26984</name>
</gene>
<accession>A0ABP1RWV0</accession>
<protein>
    <submittedName>
        <fullName evidence="1">Uncharacterized protein</fullName>
    </submittedName>
</protein>
<name>A0ABP1RWV0_9HEXA</name>
<keyword evidence="2" id="KW-1185">Reference proteome</keyword>